<keyword evidence="2" id="KW-0433">Leucine-rich repeat</keyword>
<feature type="binding site" evidence="8">
    <location>
        <position position="694"/>
    </location>
    <ligand>
        <name>ATP</name>
        <dbReference type="ChEBI" id="CHEBI:30616"/>
    </ligand>
</feature>
<dbReference type="SMART" id="SM00219">
    <property type="entry name" value="TyrKc"/>
    <property type="match status" value="1"/>
</dbReference>
<keyword evidence="3" id="KW-0732">Signal</keyword>
<keyword evidence="6" id="KW-0418">Kinase</keyword>
<dbReference type="InterPro" id="IPR011009">
    <property type="entry name" value="Kinase-like_dom_sf"/>
</dbReference>
<dbReference type="PANTHER" id="PTHR24416">
    <property type="entry name" value="TYROSINE-PROTEIN KINASE RECEPTOR"/>
    <property type="match status" value="1"/>
</dbReference>
<evidence type="ECO:0000256" key="3">
    <source>
        <dbReference type="ARBA" id="ARBA00022729"/>
    </source>
</evidence>
<dbReference type="PANTHER" id="PTHR24416:SF622">
    <property type="entry name" value="PROTEIN KINASE DOMAIN-CONTAINING PROTEIN"/>
    <property type="match status" value="1"/>
</dbReference>
<dbReference type="GO" id="GO:0004714">
    <property type="term" value="F:transmembrane receptor protein tyrosine kinase activity"/>
    <property type="evidence" value="ECO:0007669"/>
    <property type="project" value="UniProtKB-EC"/>
</dbReference>
<dbReference type="GO" id="GO:0005524">
    <property type="term" value="F:ATP binding"/>
    <property type="evidence" value="ECO:0007669"/>
    <property type="project" value="UniProtKB-UniRule"/>
</dbReference>
<dbReference type="InterPro" id="IPR050122">
    <property type="entry name" value="RTK"/>
</dbReference>
<proteinExistence type="predicted"/>
<dbReference type="InterPro" id="IPR009030">
    <property type="entry name" value="Growth_fac_rcpt_cys_sf"/>
</dbReference>
<keyword evidence="5 8" id="KW-0067">ATP-binding</keyword>
<dbReference type="InterPro" id="IPR000483">
    <property type="entry name" value="Cys-rich_flank_reg_C"/>
</dbReference>
<dbReference type="SMART" id="SM00082">
    <property type="entry name" value="LRRCT"/>
    <property type="match status" value="1"/>
</dbReference>
<dbReference type="Pfam" id="PF07699">
    <property type="entry name" value="Ephrin_rec_like"/>
    <property type="match status" value="1"/>
</dbReference>
<comment type="catalytic activity">
    <reaction evidence="7">
        <text>L-tyrosyl-[protein] + ATP = O-phospho-L-tyrosyl-[protein] + ADP + H(+)</text>
        <dbReference type="Rhea" id="RHEA:10596"/>
        <dbReference type="Rhea" id="RHEA-COMP:10136"/>
        <dbReference type="Rhea" id="RHEA-COMP:20101"/>
        <dbReference type="ChEBI" id="CHEBI:15378"/>
        <dbReference type="ChEBI" id="CHEBI:30616"/>
        <dbReference type="ChEBI" id="CHEBI:46858"/>
        <dbReference type="ChEBI" id="CHEBI:61978"/>
        <dbReference type="ChEBI" id="CHEBI:456216"/>
        <dbReference type="EC" id="2.7.10.1"/>
    </reaction>
</comment>
<dbReference type="InterPro" id="IPR017441">
    <property type="entry name" value="Protein_kinase_ATP_BS"/>
</dbReference>
<keyword evidence="9" id="KW-1133">Transmembrane helix</keyword>
<evidence type="ECO:0000256" key="4">
    <source>
        <dbReference type="ARBA" id="ARBA00022737"/>
    </source>
</evidence>
<dbReference type="InterPro" id="IPR032675">
    <property type="entry name" value="LRR_dom_sf"/>
</dbReference>
<dbReference type="Gene3D" id="1.10.510.10">
    <property type="entry name" value="Transferase(Phosphotransferase) domain 1"/>
    <property type="match status" value="1"/>
</dbReference>
<dbReference type="InterPro" id="IPR003591">
    <property type="entry name" value="Leu-rich_rpt_typical-subtyp"/>
</dbReference>
<keyword evidence="9" id="KW-0812">Transmembrane</keyword>
<dbReference type="EMBL" id="OV696690">
    <property type="protein sequence ID" value="CAH1265415.1"/>
    <property type="molecule type" value="Genomic_DNA"/>
</dbReference>
<gene>
    <name evidence="12" type="primary">FGFR3</name>
    <name evidence="12" type="ORF">BLAG_LOCUS19418</name>
</gene>
<dbReference type="Gene3D" id="3.80.10.10">
    <property type="entry name" value="Ribonuclease Inhibitor"/>
    <property type="match status" value="3"/>
</dbReference>
<dbReference type="AlphaFoldDB" id="A0A8J9ZXH4"/>
<dbReference type="FunFam" id="1.10.510.10:FF:000743">
    <property type="entry name" value="Predicted protein"/>
    <property type="match status" value="1"/>
</dbReference>
<dbReference type="PROSITE" id="PS00107">
    <property type="entry name" value="PROTEIN_KINASE_ATP"/>
    <property type="match status" value="1"/>
</dbReference>
<dbReference type="InterPro" id="IPR001611">
    <property type="entry name" value="Leu-rich_rpt"/>
</dbReference>
<feature type="transmembrane region" description="Helical" evidence="9">
    <location>
        <begin position="597"/>
        <end position="619"/>
    </location>
</feature>
<evidence type="ECO:0000256" key="5">
    <source>
        <dbReference type="ARBA" id="ARBA00022840"/>
    </source>
</evidence>
<dbReference type="InterPro" id="IPR001245">
    <property type="entry name" value="Ser-Thr/Tyr_kinase_cat_dom"/>
</dbReference>
<keyword evidence="4" id="KW-0677">Repeat</keyword>
<dbReference type="Gene3D" id="3.30.200.20">
    <property type="entry name" value="Phosphorylase Kinase, domain 1"/>
    <property type="match status" value="1"/>
</dbReference>
<feature type="domain" description="LRRCT" evidence="10">
    <location>
        <begin position="378"/>
        <end position="432"/>
    </location>
</feature>
<name>A0A8J9ZXH4_BRALA</name>
<evidence type="ECO:0000313" key="12">
    <source>
        <dbReference type="EMBL" id="CAH1265415.1"/>
    </source>
</evidence>
<keyword evidence="13" id="KW-1185">Reference proteome</keyword>
<dbReference type="InterPro" id="IPR008266">
    <property type="entry name" value="Tyr_kinase_AS"/>
</dbReference>
<dbReference type="PROSITE" id="PS00109">
    <property type="entry name" value="PROTEIN_KINASE_TYR"/>
    <property type="match status" value="1"/>
</dbReference>
<dbReference type="SMART" id="SM00364">
    <property type="entry name" value="LRR_BAC"/>
    <property type="match status" value="4"/>
</dbReference>
<evidence type="ECO:0000256" key="1">
    <source>
        <dbReference type="ARBA" id="ARBA00004479"/>
    </source>
</evidence>
<evidence type="ECO:0000313" key="13">
    <source>
        <dbReference type="Proteomes" id="UP000838412"/>
    </source>
</evidence>
<reference evidence="12" key="1">
    <citation type="submission" date="2022-01" db="EMBL/GenBank/DDBJ databases">
        <authorList>
            <person name="Braso-Vives M."/>
        </authorList>
    </citation>
    <scope>NUCLEOTIDE SEQUENCE</scope>
</reference>
<dbReference type="SUPFAM" id="SSF56112">
    <property type="entry name" value="Protein kinase-like (PK-like)"/>
    <property type="match status" value="1"/>
</dbReference>
<dbReference type="CDD" id="cd00192">
    <property type="entry name" value="PTKc"/>
    <property type="match status" value="1"/>
</dbReference>
<dbReference type="GO" id="GO:0007169">
    <property type="term" value="P:cell surface receptor protein tyrosine kinase signaling pathway"/>
    <property type="evidence" value="ECO:0007669"/>
    <property type="project" value="TreeGrafter"/>
</dbReference>
<feature type="domain" description="Tyrosine-protein kinase catalytic" evidence="11">
    <location>
        <begin position="660"/>
        <end position="936"/>
    </location>
</feature>
<keyword evidence="6" id="KW-0808">Transferase</keyword>
<accession>A0A8J9ZXH4</accession>
<dbReference type="SMART" id="SM00365">
    <property type="entry name" value="LRR_SD22"/>
    <property type="match status" value="4"/>
</dbReference>
<evidence type="ECO:0000256" key="9">
    <source>
        <dbReference type="SAM" id="Phobius"/>
    </source>
</evidence>
<dbReference type="Proteomes" id="UP000838412">
    <property type="component" value="Chromosome 5"/>
</dbReference>
<dbReference type="GO" id="GO:0005886">
    <property type="term" value="C:plasma membrane"/>
    <property type="evidence" value="ECO:0007669"/>
    <property type="project" value="TreeGrafter"/>
</dbReference>
<evidence type="ECO:0000256" key="2">
    <source>
        <dbReference type="ARBA" id="ARBA00022614"/>
    </source>
</evidence>
<dbReference type="SUPFAM" id="SSF52058">
    <property type="entry name" value="L domain-like"/>
    <property type="match status" value="1"/>
</dbReference>
<protein>
    <submittedName>
        <fullName evidence="12">FGFR3 protein</fullName>
    </submittedName>
</protein>
<dbReference type="Gene3D" id="2.10.50.10">
    <property type="entry name" value="Tumor Necrosis Factor Receptor, subunit A, domain 2"/>
    <property type="match status" value="1"/>
</dbReference>
<keyword evidence="9" id="KW-0472">Membrane</keyword>
<sequence length="998" mass="111058">MLSPPAALYVFLSSVHNTMCLPGLHNKLRRPFKIFQAVIFLAFVGTRALECPGHGCRCSRPPFESGLTVNCSNLDSARIQQDVVRLLPKNTKILYLERDKLENLPGPLGSQLALHALHLSFNCLMNLTQVVGVLPKASHSTLISLHVDHNCLRAIPSNCFAGLSSLVSLHLNNNSISELHDGSFADLGRSLEIIELAHNNIRNITAKIFRQLRRLQDLKLGDNQIKYISPGAFRSQQTLVSLDLSNNNLQNLPDLAFQGLSAVYDIALDRNRFQTIPINSLAYLTSMRRLDLEYNNISSVYSNLSKLKTINFLYLSNNYITSFNENALDDLHSLQHLWLRNNRLQTLPRKIISKIGALTFGSTFESGVTPTRNPFSHNPWLCDCRLAPLVILTQTMENSVSSFEDLALNCSGPPELRGRLFVDISTTSLKCDNTPELCHRAPGLIVSGECSYIQQRMREMQTTSTCVLNTSRCEVCPRDSYGRHDTTTTCEHCPLFSTSEYGSQSEDACQCWEGYTWSRETARCEACPAGFYKPAVGQEDCVICPEGSSSRKGSMECECMPGYTFVEDEPVTTCIMATVSPSVLVLTIRNDEESDQLLAVGMGTFLTITFIVLVIGALIKRCSKGQRNIDEMSLNSLRSDFPSQLTDTVYLKWEFPIRKLNFGKVVGQGAFGKVYHAIAHDIDGKPGPVPVAVKTLKDGATLEERDILQKELDQLIYVGSHPNVIRLLGACSRRGILCIIMEYAVHGNLREFLKARHLVSDLESDRQLCATGTGVLRDADLLKMALDIARGMAHLASLKCIHRDLAARNILVLDGGVAKVSDFGLAREAKENAYYFKEPKDGRMPFKWMAPETLLSGRYTSKSDVWSFGVLLWEITTLGSSPYPGIPTDKIVTLVLRGYRMGKPPNCPQDIFDMMKKCWRPTPAERPTFRDLKDTLEKLLQYPPDGKNRKVSTGRRQLQQKAKPCVDCCLGDNGSALCRIPTDSAEQLDVSCTNSSKA</sequence>
<dbReference type="Pfam" id="PF13855">
    <property type="entry name" value="LRR_8"/>
    <property type="match status" value="3"/>
</dbReference>
<evidence type="ECO:0000256" key="8">
    <source>
        <dbReference type="PROSITE-ProRule" id="PRU10141"/>
    </source>
</evidence>
<dbReference type="InterPro" id="IPR011641">
    <property type="entry name" value="Tyr-kin_ephrin_A/B_rcpt-like"/>
</dbReference>
<keyword evidence="6" id="KW-0829">Tyrosine-protein kinase</keyword>
<evidence type="ECO:0000259" key="11">
    <source>
        <dbReference type="SMART" id="SM00219"/>
    </source>
</evidence>
<dbReference type="Pfam" id="PF07714">
    <property type="entry name" value="PK_Tyr_Ser-Thr"/>
    <property type="match status" value="1"/>
</dbReference>
<dbReference type="SMART" id="SM01411">
    <property type="entry name" value="Ephrin_rec_like"/>
    <property type="match status" value="2"/>
</dbReference>
<keyword evidence="8" id="KW-0547">Nucleotide-binding</keyword>
<dbReference type="GO" id="GO:0043235">
    <property type="term" value="C:receptor complex"/>
    <property type="evidence" value="ECO:0007669"/>
    <property type="project" value="TreeGrafter"/>
</dbReference>
<dbReference type="SUPFAM" id="SSF57184">
    <property type="entry name" value="Growth factor receptor domain"/>
    <property type="match status" value="1"/>
</dbReference>
<evidence type="ECO:0000259" key="10">
    <source>
        <dbReference type="SMART" id="SM00082"/>
    </source>
</evidence>
<organism evidence="12 13">
    <name type="scientific">Branchiostoma lanceolatum</name>
    <name type="common">Common lancelet</name>
    <name type="synonym">Amphioxus lanceolatum</name>
    <dbReference type="NCBI Taxonomy" id="7740"/>
    <lineage>
        <taxon>Eukaryota</taxon>
        <taxon>Metazoa</taxon>
        <taxon>Chordata</taxon>
        <taxon>Cephalochordata</taxon>
        <taxon>Leptocardii</taxon>
        <taxon>Amphioxiformes</taxon>
        <taxon>Branchiostomatidae</taxon>
        <taxon>Branchiostoma</taxon>
    </lineage>
</organism>
<dbReference type="OrthoDB" id="5984265at2759"/>
<comment type="subcellular location">
    <subcellularLocation>
        <location evidence="1">Membrane</location>
        <topology evidence="1">Single-pass type I membrane protein</topology>
    </subcellularLocation>
</comment>
<dbReference type="PRINTS" id="PR00109">
    <property type="entry name" value="TYRKINASE"/>
</dbReference>
<dbReference type="InterPro" id="IPR020635">
    <property type="entry name" value="Tyr_kinase_cat_dom"/>
</dbReference>
<evidence type="ECO:0000256" key="6">
    <source>
        <dbReference type="ARBA" id="ARBA00023137"/>
    </source>
</evidence>
<dbReference type="SMART" id="SM00369">
    <property type="entry name" value="LRR_TYP"/>
    <property type="match status" value="9"/>
</dbReference>
<evidence type="ECO:0000256" key="7">
    <source>
        <dbReference type="ARBA" id="ARBA00051243"/>
    </source>
</evidence>